<organism evidence="1 2">
    <name type="scientific">Prauserella marina</name>
    <dbReference type="NCBI Taxonomy" id="530584"/>
    <lineage>
        <taxon>Bacteria</taxon>
        <taxon>Bacillati</taxon>
        <taxon>Actinomycetota</taxon>
        <taxon>Actinomycetes</taxon>
        <taxon>Pseudonocardiales</taxon>
        <taxon>Pseudonocardiaceae</taxon>
        <taxon>Prauserella</taxon>
    </lineage>
</organism>
<proteinExistence type="predicted"/>
<dbReference type="AlphaFoldDB" id="A0A222VT66"/>
<keyword evidence="2" id="KW-1185">Reference proteome</keyword>
<reference evidence="1 2" key="1">
    <citation type="submission" date="2016-10" db="EMBL/GenBank/DDBJ databases">
        <authorList>
            <person name="de Groot N.N."/>
        </authorList>
    </citation>
    <scope>NUCLEOTIDE SEQUENCE [LARGE SCALE GENOMIC DNA]</scope>
    <source>
        <strain evidence="1 2">CGMCC 4.5506</strain>
    </source>
</reference>
<dbReference type="EMBL" id="FMZE01000013">
    <property type="protein sequence ID" value="SDD85540.1"/>
    <property type="molecule type" value="Genomic_DNA"/>
</dbReference>
<dbReference type="Proteomes" id="UP000199494">
    <property type="component" value="Unassembled WGS sequence"/>
</dbReference>
<accession>A0A222VT66</accession>
<dbReference type="KEGG" id="pmad:BAY61_20890"/>
<evidence type="ECO:0000313" key="2">
    <source>
        <dbReference type="Proteomes" id="UP000199494"/>
    </source>
</evidence>
<dbReference type="RefSeq" id="WP_091810108.1">
    <property type="nucleotide sequence ID" value="NZ_CP016353.1"/>
</dbReference>
<gene>
    <name evidence="1" type="ORF">SAMN05421630_113140</name>
</gene>
<dbReference type="InterPro" id="IPR007804">
    <property type="entry name" value="GvpG"/>
</dbReference>
<name>A0A222VT66_9PSEU</name>
<sequence length="89" mass="9866">MGLLGEILLLPLAPVRGVLWTVDTVLTEAERQRAGEIHRELAELENALLAGDIGETEFDRLEDALLDELTELNRGAPVPDSPHWQGDRQ</sequence>
<dbReference type="STRING" id="530584.SAMN05421630_113140"/>
<protein>
    <submittedName>
        <fullName evidence="1">Gas vesicle protein G</fullName>
    </submittedName>
</protein>
<dbReference type="Pfam" id="PF05120">
    <property type="entry name" value="GvpG"/>
    <property type="match status" value="1"/>
</dbReference>
<evidence type="ECO:0000313" key="1">
    <source>
        <dbReference type="EMBL" id="SDD85540.1"/>
    </source>
</evidence>